<name>A0A9Q6PVL0_PISSA</name>
<dbReference type="Pfam" id="PF00665">
    <property type="entry name" value="rve"/>
    <property type="match status" value="1"/>
</dbReference>
<dbReference type="InterPro" id="IPR001584">
    <property type="entry name" value="Integrase_cat-core"/>
</dbReference>
<evidence type="ECO:0000259" key="1">
    <source>
        <dbReference type="PROSITE" id="PS50994"/>
    </source>
</evidence>
<dbReference type="RefSeq" id="WP_036779544.1">
    <property type="nucleotide sequence ID" value="NZ_CP012413.1"/>
</dbReference>
<dbReference type="Proteomes" id="UP000422232">
    <property type="component" value="Chromosome"/>
</dbReference>
<evidence type="ECO:0000313" key="4">
    <source>
        <dbReference type="Proteomes" id="UP000422232"/>
    </source>
</evidence>
<dbReference type="GO" id="GO:0003676">
    <property type="term" value="F:nucleic acid binding"/>
    <property type="evidence" value="ECO:0007669"/>
    <property type="project" value="InterPro"/>
</dbReference>
<dbReference type="InterPro" id="IPR036397">
    <property type="entry name" value="RNaseH_sf"/>
</dbReference>
<dbReference type="EMBL" id="CP038908">
    <property type="protein sequence ID" value="QGO05544.1"/>
    <property type="molecule type" value="Genomic_DNA"/>
</dbReference>
<evidence type="ECO:0000313" key="2">
    <source>
        <dbReference type="EMBL" id="QGO05544.1"/>
    </source>
</evidence>
<dbReference type="Gene3D" id="3.30.420.10">
    <property type="entry name" value="Ribonuclease H-like superfamily/Ribonuclease H"/>
    <property type="match status" value="1"/>
</dbReference>
<dbReference type="PANTHER" id="PTHR46889">
    <property type="entry name" value="TRANSPOSASE INSF FOR INSERTION SEQUENCE IS3B-RELATED"/>
    <property type="match status" value="1"/>
</dbReference>
<accession>A0A9Q6PVL0</accession>
<reference evidence="2 4" key="1">
    <citation type="submission" date="2019-04" db="EMBL/GenBank/DDBJ databases">
        <title>Complete genome sequencing of Piscirickettsia salmonis strain Psal-009.</title>
        <authorList>
            <person name="Schober I."/>
            <person name="Bunk B."/>
            <person name="Sproer C."/>
            <person name="Carril G.P."/>
            <person name="Riedel T."/>
            <person name="Flores-Herrera P.A."/>
            <person name="Nourdin-Galindo G."/>
            <person name="Marshall S.H."/>
            <person name="Overmann J."/>
        </authorList>
    </citation>
    <scope>NUCLEOTIDE SEQUENCE [LARGE SCALE GENOMIC DNA]</scope>
    <source>
        <strain evidence="2 4">Psal-009</strain>
    </source>
</reference>
<dbReference type="AlphaFoldDB" id="A0A9Q6PVL0"/>
<dbReference type="GeneID" id="66740667"/>
<dbReference type="SUPFAM" id="SSF53098">
    <property type="entry name" value="Ribonuclease H-like"/>
    <property type="match status" value="1"/>
</dbReference>
<dbReference type="InterPro" id="IPR012337">
    <property type="entry name" value="RNaseH-like_sf"/>
</dbReference>
<dbReference type="EMBL" id="CP038908">
    <property type="protein sequence ID" value="QGO05589.1"/>
    <property type="molecule type" value="Genomic_DNA"/>
</dbReference>
<protein>
    <submittedName>
        <fullName evidence="2">Transposase OrfB</fullName>
    </submittedName>
</protein>
<sequence>MDEINKLSKEKNVTAIALCKAVSMPRATYYRQQKKGTLEKKPAFKPSNAIDNQEKDQIIELLHSERFIDSTPYQTFYTLLDEGHYYCSIRTMYRLLTEHSGTKDRRIQRNHRNAIKPELIATTPNQVWSWDITKLLSTKRLVYYHLYVILDIFSRYAVGWLIADRECQDLAYQLIEATALRQGVQKGSLTLHADNGPSMTSGTVGDLLENAGIIKSHNRPYTSNDNPFSESQFKTLKYCPQFPKRFDNIKEAELFSQDFFKWYNSMHYHSGRCFLTPESVHYGLSDGILDKRHDTLMSAYIENPSRFNNKPPVRKILKPAYINPPQTVIIQGVQK</sequence>
<dbReference type="NCBIfam" id="NF033516">
    <property type="entry name" value="transpos_IS3"/>
    <property type="match status" value="1"/>
</dbReference>
<dbReference type="InterPro" id="IPR050900">
    <property type="entry name" value="Transposase_IS3/IS150/IS904"/>
</dbReference>
<dbReference type="PANTHER" id="PTHR46889:SF4">
    <property type="entry name" value="TRANSPOSASE INSO FOR INSERTION SEQUENCE ELEMENT IS911B-RELATED"/>
    <property type="match status" value="1"/>
</dbReference>
<dbReference type="PROSITE" id="PS50994">
    <property type="entry name" value="INTEGRASE"/>
    <property type="match status" value="1"/>
</dbReference>
<evidence type="ECO:0000313" key="3">
    <source>
        <dbReference type="EMBL" id="QGO05589.1"/>
    </source>
</evidence>
<organism evidence="2 4">
    <name type="scientific">Piscirickettsia salmonis</name>
    <dbReference type="NCBI Taxonomy" id="1238"/>
    <lineage>
        <taxon>Bacteria</taxon>
        <taxon>Pseudomonadati</taxon>
        <taxon>Pseudomonadota</taxon>
        <taxon>Gammaproteobacteria</taxon>
        <taxon>Thiotrichales</taxon>
        <taxon>Piscirickettsiaceae</taxon>
        <taxon>Piscirickettsia</taxon>
    </lineage>
</organism>
<dbReference type="GO" id="GO:0015074">
    <property type="term" value="P:DNA integration"/>
    <property type="evidence" value="ECO:0007669"/>
    <property type="project" value="InterPro"/>
</dbReference>
<dbReference type="InterPro" id="IPR048020">
    <property type="entry name" value="Transpos_IS3"/>
</dbReference>
<gene>
    <name evidence="2" type="ORF">Psal009_01435</name>
    <name evidence="3" type="ORF">Psal009_01480</name>
</gene>
<feature type="domain" description="Integrase catalytic" evidence="1">
    <location>
        <begin position="120"/>
        <end position="285"/>
    </location>
</feature>
<keyword evidence="4" id="KW-1185">Reference proteome</keyword>
<proteinExistence type="predicted"/>